<organism evidence="2 3">
    <name type="scientific">Nocardia puris</name>
    <dbReference type="NCBI Taxonomy" id="208602"/>
    <lineage>
        <taxon>Bacteria</taxon>
        <taxon>Bacillati</taxon>
        <taxon>Actinomycetota</taxon>
        <taxon>Actinomycetes</taxon>
        <taxon>Mycobacteriales</taxon>
        <taxon>Nocardiaceae</taxon>
        <taxon>Nocardia</taxon>
    </lineage>
</organism>
<dbReference type="OrthoDB" id="4549549at2"/>
<keyword evidence="3" id="KW-1185">Reference proteome</keyword>
<accession>A0A366D9U7</accession>
<dbReference type="STRING" id="1210090.GCA_001613185_05026"/>
<reference evidence="2 3" key="1">
    <citation type="submission" date="2018-06" db="EMBL/GenBank/DDBJ databases">
        <title>Genomic Encyclopedia of Type Strains, Phase IV (KMG-IV): sequencing the most valuable type-strain genomes for metagenomic binning, comparative biology and taxonomic classification.</title>
        <authorList>
            <person name="Goeker M."/>
        </authorList>
    </citation>
    <scope>NUCLEOTIDE SEQUENCE [LARGE SCALE GENOMIC DNA]</scope>
    <source>
        <strain evidence="2 3">DSM 44599</strain>
    </source>
</reference>
<dbReference type="InterPro" id="IPR025161">
    <property type="entry name" value="IS402-like_dom"/>
</dbReference>
<evidence type="ECO:0000259" key="1">
    <source>
        <dbReference type="Pfam" id="PF13340"/>
    </source>
</evidence>
<dbReference type="EMBL" id="QNRE01000012">
    <property type="protein sequence ID" value="RBO86832.1"/>
    <property type="molecule type" value="Genomic_DNA"/>
</dbReference>
<dbReference type="RefSeq" id="WP_084537967.1">
    <property type="nucleotide sequence ID" value="NZ_QNRE01000012.1"/>
</dbReference>
<evidence type="ECO:0000313" key="3">
    <source>
        <dbReference type="Proteomes" id="UP000252586"/>
    </source>
</evidence>
<protein>
    <submittedName>
        <fullName evidence="2">Putative transposase of IS4/5 family DUF4096</fullName>
    </submittedName>
</protein>
<sequence>MSATGCLSEWSAEARIDAELWLEDRSEGVDWRAVMESVGRPTFWKVPATQRSGSAPFYLVHELTPRELLAAWEAVVGPAETDLTDEEWQLLVPLFGSRRGRWDNTVPRSNRELEVKRRVFDGIRFKMAHHIQWQAVPDRYDAASVYFNYRRYQKIGLFDRLYQALRSNSQARRIVEWLEQIVDTDQATSHAPTKVAP</sequence>
<dbReference type="AlphaFoldDB" id="A0A366D9U7"/>
<dbReference type="Pfam" id="PF13340">
    <property type="entry name" value="DUF4096"/>
    <property type="match status" value="1"/>
</dbReference>
<comment type="caution">
    <text evidence="2">The sequence shown here is derived from an EMBL/GenBank/DDBJ whole genome shotgun (WGS) entry which is preliminary data.</text>
</comment>
<proteinExistence type="predicted"/>
<feature type="domain" description="Insertion element IS402-like" evidence="1">
    <location>
        <begin position="83"/>
        <end position="161"/>
    </location>
</feature>
<gene>
    <name evidence="2" type="ORF">DFR74_1123</name>
</gene>
<evidence type="ECO:0000313" key="2">
    <source>
        <dbReference type="EMBL" id="RBO86832.1"/>
    </source>
</evidence>
<dbReference type="Proteomes" id="UP000252586">
    <property type="component" value="Unassembled WGS sequence"/>
</dbReference>
<name>A0A366D9U7_9NOCA</name>